<proteinExistence type="inferred from homology"/>
<dbReference type="RefSeq" id="WP_198322739.1">
    <property type="nucleotide sequence ID" value="NZ_CP104311.1"/>
</dbReference>
<dbReference type="SMART" id="SM00771">
    <property type="entry name" value="ZipA_C"/>
    <property type="match status" value="1"/>
</dbReference>
<evidence type="ECO:0000313" key="14">
    <source>
        <dbReference type="Proteomes" id="UP001359308"/>
    </source>
</evidence>
<evidence type="ECO:0000256" key="5">
    <source>
        <dbReference type="ARBA" id="ARBA00022989"/>
    </source>
</evidence>
<dbReference type="InterPro" id="IPR036765">
    <property type="entry name" value="ZipA_FtsZ-bd_C_sf"/>
</dbReference>
<evidence type="ECO:0000256" key="9">
    <source>
        <dbReference type="RuleBase" id="RU003613"/>
    </source>
</evidence>
<dbReference type="InterPro" id="IPR011919">
    <property type="entry name" value="Cell_div_ZipA"/>
</dbReference>
<keyword evidence="3 8" id="KW-0132">Cell division</keyword>
<evidence type="ECO:0000256" key="2">
    <source>
        <dbReference type="ARBA" id="ARBA00022519"/>
    </source>
</evidence>
<evidence type="ECO:0000256" key="7">
    <source>
        <dbReference type="ARBA" id="ARBA00023306"/>
    </source>
</evidence>
<evidence type="ECO:0000256" key="11">
    <source>
        <dbReference type="SAM" id="Phobius"/>
    </source>
</evidence>
<dbReference type="GO" id="GO:0051301">
    <property type="term" value="P:cell division"/>
    <property type="evidence" value="ECO:0007669"/>
    <property type="project" value="UniProtKB-KW"/>
</dbReference>
<accession>A0ABZ2FAV2</accession>
<comment type="similarity">
    <text evidence="8">Belongs to the ZipA family.</text>
</comment>
<comment type="function">
    <text evidence="8">Essential cell division protein that stabilizes the FtsZ protofilaments by cross-linking them and that serves as a cytoplasmic membrane anchor for the Z ring. Also required for the recruitment to the septal ring of downstream cell division proteins.</text>
</comment>
<keyword evidence="6 9" id="KW-0472">Membrane</keyword>
<dbReference type="Gene3D" id="3.30.1400.10">
    <property type="entry name" value="ZipA, C-terminal FtsZ-binding domain"/>
    <property type="match status" value="1"/>
</dbReference>
<evidence type="ECO:0000256" key="1">
    <source>
        <dbReference type="ARBA" id="ARBA00022475"/>
    </source>
</evidence>
<evidence type="ECO:0000256" key="4">
    <source>
        <dbReference type="ARBA" id="ARBA00022692"/>
    </source>
</evidence>
<comment type="subcellular location">
    <subcellularLocation>
        <location evidence="9">Cell inner membrane</location>
        <topology evidence="9">Single-pass type I membrane protein</topology>
    </subcellularLocation>
</comment>
<dbReference type="PANTHER" id="PTHR38685:SF1">
    <property type="entry name" value="CELL DIVISION PROTEIN ZIPA"/>
    <property type="match status" value="1"/>
</dbReference>
<gene>
    <name evidence="13" type="ORF">N4J17_07715</name>
</gene>
<keyword evidence="14" id="KW-1185">Reference proteome</keyword>
<feature type="domain" description="ZipA C-terminal FtsZ-binding" evidence="12">
    <location>
        <begin position="105"/>
        <end position="233"/>
    </location>
</feature>
<feature type="region of interest" description="Disordered" evidence="10">
    <location>
        <begin position="76"/>
        <end position="100"/>
    </location>
</feature>
<evidence type="ECO:0000256" key="8">
    <source>
        <dbReference type="RuleBase" id="RU003612"/>
    </source>
</evidence>
<dbReference type="Proteomes" id="UP001359308">
    <property type="component" value="Chromosome"/>
</dbReference>
<evidence type="ECO:0000259" key="12">
    <source>
        <dbReference type="SMART" id="SM00771"/>
    </source>
</evidence>
<keyword evidence="4 9" id="KW-0812">Transmembrane</keyword>
<sequence>MDRDTVRIIILVAGVLVIAGIYVWGRYKRTILDMLERSSEFGVFEKEEGAGESRWSSTEAEVDFVGAARESAAAADETAAGVKANELPREADEEPPTGASRALGAPFLIQLSVVKGGGGRFSGERLRDALIDLDLVYGEMGIFHRYDSAYREPLFSVASLVEPGTFPVNDMENFRTPGVVFFFQPAKVPDPLEVFDDLVDTCRGLASALDGRVLDEHRAELTESRVIEMREILADACEQP</sequence>
<evidence type="ECO:0000256" key="10">
    <source>
        <dbReference type="SAM" id="MobiDB-lite"/>
    </source>
</evidence>
<evidence type="ECO:0000313" key="13">
    <source>
        <dbReference type="EMBL" id="WWF03490.1"/>
    </source>
</evidence>
<name>A0ABZ2FAV2_METCP</name>
<keyword evidence="7 8" id="KW-0131">Cell cycle</keyword>
<dbReference type="Pfam" id="PF04354">
    <property type="entry name" value="ZipA_C"/>
    <property type="match status" value="1"/>
</dbReference>
<protein>
    <recommendedName>
        <fullName evidence="8">Cell division protein ZipA</fullName>
    </recommendedName>
</protein>
<dbReference type="SUPFAM" id="SSF64383">
    <property type="entry name" value="Cell-division protein ZipA, C-terminal domain"/>
    <property type="match status" value="1"/>
</dbReference>
<evidence type="ECO:0000256" key="3">
    <source>
        <dbReference type="ARBA" id="ARBA00022618"/>
    </source>
</evidence>
<reference evidence="13 14" key="1">
    <citation type="submission" date="2022-09" db="EMBL/GenBank/DDBJ databases">
        <authorList>
            <person name="Giprobiosintez L."/>
        </authorList>
    </citation>
    <scope>NUCLEOTIDE SEQUENCE [LARGE SCALE GENOMIC DNA]</scope>
    <source>
        <strain evidence="14">VKPM-B-12549 (GBS-15)</strain>
    </source>
</reference>
<keyword evidence="2 9" id="KW-0997">Cell inner membrane</keyword>
<keyword evidence="5 11" id="KW-1133">Transmembrane helix</keyword>
<feature type="transmembrane region" description="Helical" evidence="11">
    <location>
        <begin position="6"/>
        <end position="25"/>
    </location>
</feature>
<dbReference type="EMBL" id="CP104311">
    <property type="protein sequence ID" value="WWF03490.1"/>
    <property type="molecule type" value="Genomic_DNA"/>
</dbReference>
<dbReference type="PANTHER" id="PTHR38685">
    <property type="entry name" value="CELL DIVISION PROTEIN ZIPA"/>
    <property type="match status" value="1"/>
</dbReference>
<evidence type="ECO:0000256" key="6">
    <source>
        <dbReference type="ARBA" id="ARBA00023136"/>
    </source>
</evidence>
<organism evidence="13 14">
    <name type="scientific">Methylococcus capsulatus</name>
    <dbReference type="NCBI Taxonomy" id="414"/>
    <lineage>
        <taxon>Bacteria</taxon>
        <taxon>Pseudomonadati</taxon>
        <taxon>Pseudomonadota</taxon>
        <taxon>Gammaproteobacteria</taxon>
        <taxon>Methylococcales</taxon>
        <taxon>Methylococcaceae</taxon>
        <taxon>Methylococcus</taxon>
    </lineage>
</organism>
<keyword evidence="1 9" id="KW-1003">Cell membrane</keyword>
<dbReference type="InterPro" id="IPR007449">
    <property type="entry name" value="ZipA_FtsZ-bd_C"/>
</dbReference>